<protein>
    <submittedName>
        <fullName evidence="2">Uncharacterized protein</fullName>
    </submittedName>
</protein>
<accession>A0AAD4LNM4</accession>
<feature type="chain" id="PRO_5042047634" evidence="1">
    <location>
        <begin position="20"/>
        <end position="72"/>
    </location>
</feature>
<sequence>MRTIHLLVILLVLTAGNGAAVPLRVSTKDRLLLTPLNGWGSSDAKKCVRTVKRAPLSWEAEIQEIDPHDENI</sequence>
<evidence type="ECO:0000256" key="1">
    <source>
        <dbReference type="SAM" id="SignalP"/>
    </source>
</evidence>
<comment type="caution">
    <text evidence="2">The sequence shown here is derived from an EMBL/GenBank/DDBJ whole genome shotgun (WGS) entry which is preliminary data.</text>
</comment>
<dbReference type="EMBL" id="JAKELL010000017">
    <property type="protein sequence ID" value="KAH8993729.1"/>
    <property type="molecule type" value="Genomic_DNA"/>
</dbReference>
<evidence type="ECO:0000313" key="2">
    <source>
        <dbReference type="EMBL" id="KAH8993729.1"/>
    </source>
</evidence>
<dbReference type="AlphaFoldDB" id="A0AAD4LNM4"/>
<keyword evidence="1" id="KW-0732">Signal</keyword>
<keyword evidence="3" id="KW-1185">Reference proteome</keyword>
<gene>
    <name evidence="2" type="ORF">EDB92DRAFT_1944422</name>
</gene>
<evidence type="ECO:0000313" key="3">
    <source>
        <dbReference type="Proteomes" id="UP001201163"/>
    </source>
</evidence>
<organism evidence="2 3">
    <name type="scientific">Lactarius akahatsu</name>
    <dbReference type="NCBI Taxonomy" id="416441"/>
    <lineage>
        <taxon>Eukaryota</taxon>
        <taxon>Fungi</taxon>
        <taxon>Dikarya</taxon>
        <taxon>Basidiomycota</taxon>
        <taxon>Agaricomycotina</taxon>
        <taxon>Agaricomycetes</taxon>
        <taxon>Russulales</taxon>
        <taxon>Russulaceae</taxon>
        <taxon>Lactarius</taxon>
    </lineage>
</organism>
<feature type="signal peptide" evidence="1">
    <location>
        <begin position="1"/>
        <end position="19"/>
    </location>
</feature>
<dbReference type="Proteomes" id="UP001201163">
    <property type="component" value="Unassembled WGS sequence"/>
</dbReference>
<reference evidence="2" key="1">
    <citation type="submission" date="2022-01" db="EMBL/GenBank/DDBJ databases">
        <title>Comparative genomics reveals a dynamic genome evolution in the ectomycorrhizal milk-cap (Lactarius) mushrooms.</title>
        <authorList>
            <consortium name="DOE Joint Genome Institute"/>
            <person name="Lebreton A."/>
            <person name="Tang N."/>
            <person name="Kuo A."/>
            <person name="LaButti K."/>
            <person name="Drula E."/>
            <person name="Barry K."/>
            <person name="Clum A."/>
            <person name="Lipzen A."/>
            <person name="Mousain D."/>
            <person name="Ng V."/>
            <person name="Wang R."/>
            <person name="Wang X."/>
            <person name="Dai Y."/>
            <person name="Henrissat B."/>
            <person name="Grigoriev I.V."/>
            <person name="Guerin-Laguette A."/>
            <person name="Yu F."/>
            <person name="Martin F.M."/>
        </authorList>
    </citation>
    <scope>NUCLEOTIDE SEQUENCE</scope>
    <source>
        <strain evidence="2">QP</strain>
    </source>
</reference>
<proteinExistence type="predicted"/>
<name>A0AAD4LNM4_9AGAM</name>